<dbReference type="AlphaFoldDB" id="A0A6J5CV38"/>
<evidence type="ECO:0000313" key="2">
    <source>
        <dbReference type="Proteomes" id="UP000494205"/>
    </source>
</evidence>
<organism evidence="1 2">
    <name type="scientific">Paraburkholderia rhynchosiae</name>
    <dbReference type="NCBI Taxonomy" id="487049"/>
    <lineage>
        <taxon>Bacteria</taxon>
        <taxon>Pseudomonadati</taxon>
        <taxon>Pseudomonadota</taxon>
        <taxon>Betaproteobacteria</taxon>
        <taxon>Burkholderiales</taxon>
        <taxon>Burkholderiaceae</taxon>
        <taxon>Paraburkholderia</taxon>
    </lineage>
</organism>
<evidence type="ECO:0000313" key="1">
    <source>
        <dbReference type="EMBL" id="CAB3744359.1"/>
    </source>
</evidence>
<accession>A0A6J5CV38</accession>
<protein>
    <submittedName>
        <fullName evidence="1">Uncharacterized protein</fullName>
    </submittedName>
</protein>
<sequence>MKTYRRASVQIDVADAYADEFGYPSAGVIEGRQHDGIALAAPRVGVGCIEQGAYFFSGEEADQRALITLHRNREHLLNRAQALWYSGRSIVQKRANGGKPKVAATDAIVAGHFEVVEELKNQWCINIAEFQAVRSPMQSLFCKLEKQPHGVSVSRYRSRAGVTLLYQAFHKELLQQLRKLR</sequence>
<gene>
    <name evidence="1" type="ORF">LMG27174_07164</name>
</gene>
<dbReference type="EMBL" id="CADIJZ010000070">
    <property type="protein sequence ID" value="CAB3744359.1"/>
    <property type="molecule type" value="Genomic_DNA"/>
</dbReference>
<dbReference type="Proteomes" id="UP000494205">
    <property type="component" value="Unassembled WGS sequence"/>
</dbReference>
<reference evidence="1 2" key="1">
    <citation type="submission" date="2020-04" db="EMBL/GenBank/DDBJ databases">
        <authorList>
            <person name="De Canck E."/>
        </authorList>
    </citation>
    <scope>NUCLEOTIDE SEQUENCE [LARGE SCALE GENOMIC DNA]</scope>
    <source>
        <strain evidence="1 2">LMG 27174</strain>
    </source>
</reference>
<name>A0A6J5CV38_9BURK</name>
<proteinExistence type="predicted"/>